<gene>
    <name evidence="2" type="ORF">SAMN06297229_2409</name>
</gene>
<dbReference type="Proteomes" id="UP000194450">
    <property type="component" value="Unassembled WGS sequence"/>
</dbReference>
<keyword evidence="1" id="KW-0812">Transmembrane</keyword>
<evidence type="ECO:0000313" key="3">
    <source>
        <dbReference type="Proteomes" id="UP000194450"/>
    </source>
</evidence>
<dbReference type="OrthoDB" id="6238204at2"/>
<organism evidence="2 3">
    <name type="scientific">Pseudidiomarina planktonica</name>
    <dbReference type="NCBI Taxonomy" id="1323738"/>
    <lineage>
        <taxon>Bacteria</taxon>
        <taxon>Pseudomonadati</taxon>
        <taxon>Pseudomonadota</taxon>
        <taxon>Gammaproteobacteria</taxon>
        <taxon>Alteromonadales</taxon>
        <taxon>Idiomarinaceae</taxon>
        <taxon>Pseudidiomarina</taxon>
    </lineage>
</organism>
<dbReference type="EMBL" id="FXWH01000004">
    <property type="protein sequence ID" value="SMQ80790.1"/>
    <property type="molecule type" value="Genomic_DNA"/>
</dbReference>
<evidence type="ECO:0000256" key="1">
    <source>
        <dbReference type="SAM" id="Phobius"/>
    </source>
</evidence>
<name>A0A1Y6FYL2_9GAMM</name>
<feature type="transmembrane region" description="Helical" evidence="1">
    <location>
        <begin position="45"/>
        <end position="64"/>
    </location>
</feature>
<dbReference type="AlphaFoldDB" id="A0A1Y6FYL2"/>
<reference evidence="3" key="1">
    <citation type="submission" date="2017-04" db="EMBL/GenBank/DDBJ databases">
        <authorList>
            <person name="Varghese N."/>
            <person name="Submissions S."/>
        </authorList>
    </citation>
    <scope>NUCLEOTIDE SEQUENCE [LARGE SCALE GENOMIC DNA]</scope>
</reference>
<evidence type="ECO:0000313" key="2">
    <source>
        <dbReference type="EMBL" id="SMQ80790.1"/>
    </source>
</evidence>
<protein>
    <submittedName>
        <fullName evidence="2">Uncharacterized protein</fullName>
    </submittedName>
</protein>
<keyword evidence="1" id="KW-0472">Membrane</keyword>
<dbReference type="RefSeq" id="WP_086435546.1">
    <property type="nucleotide sequence ID" value="NZ_FXWH01000004.1"/>
</dbReference>
<feature type="transmembrane region" description="Helical" evidence="1">
    <location>
        <begin position="23"/>
        <end position="39"/>
    </location>
</feature>
<accession>A0A1Y6FYL2</accession>
<keyword evidence="1" id="KW-1133">Transmembrane helix</keyword>
<proteinExistence type="predicted"/>
<sequence length="148" mass="16919">MSDKRPPDVAEDAVVLWRDSRRAQGWALFVFGIWMLLYIGQAIALWIIVVGILATTALLMLIIIKFRPRQPAAWVEPNHVTTPRLIMPPRRWSLEEPPTVSGLGDEDQVLMAFKPQGRGVRKVVFWREQDTLLELQKLGVQVPEELLV</sequence>
<keyword evidence="3" id="KW-1185">Reference proteome</keyword>